<proteinExistence type="predicted"/>
<dbReference type="AlphaFoldDB" id="A0A1Y2E5X6"/>
<dbReference type="Proteomes" id="UP000193467">
    <property type="component" value="Unassembled WGS sequence"/>
</dbReference>
<dbReference type="InParanoid" id="A0A1Y2E5X6"/>
<dbReference type="EMBL" id="MCGR01000061">
    <property type="protein sequence ID" value="ORY66932.1"/>
    <property type="molecule type" value="Genomic_DNA"/>
</dbReference>
<gene>
    <name evidence="1" type="ORF">BCR35DRAFT_179609</name>
</gene>
<protein>
    <submittedName>
        <fullName evidence="1">Uncharacterized protein</fullName>
    </submittedName>
</protein>
<evidence type="ECO:0000313" key="1">
    <source>
        <dbReference type="EMBL" id="ORY66932.1"/>
    </source>
</evidence>
<comment type="caution">
    <text evidence="1">The sequence shown here is derived from an EMBL/GenBank/DDBJ whole genome shotgun (WGS) entry which is preliminary data.</text>
</comment>
<name>A0A1Y2E5X6_9BASI</name>
<keyword evidence="2" id="KW-1185">Reference proteome</keyword>
<organism evidence="1 2">
    <name type="scientific">Leucosporidium creatinivorum</name>
    <dbReference type="NCBI Taxonomy" id="106004"/>
    <lineage>
        <taxon>Eukaryota</taxon>
        <taxon>Fungi</taxon>
        <taxon>Dikarya</taxon>
        <taxon>Basidiomycota</taxon>
        <taxon>Pucciniomycotina</taxon>
        <taxon>Microbotryomycetes</taxon>
        <taxon>Leucosporidiales</taxon>
        <taxon>Leucosporidium</taxon>
    </lineage>
</organism>
<accession>A0A1Y2E5X6</accession>
<evidence type="ECO:0000313" key="2">
    <source>
        <dbReference type="Proteomes" id="UP000193467"/>
    </source>
</evidence>
<sequence length="109" mass="11760">MASATSRKRAYYALAILLGIVVLGSLASAHRRLVWLRSGSSASLAQQQVSEQSLETSSRYTDALHRAVLASKLSYAAPWTPLPPFSMRVRRTSPLCPVCSKAAGRSGVR</sequence>
<reference evidence="1 2" key="1">
    <citation type="submission" date="2016-07" db="EMBL/GenBank/DDBJ databases">
        <title>Pervasive Adenine N6-methylation of Active Genes in Fungi.</title>
        <authorList>
            <consortium name="DOE Joint Genome Institute"/>
            <person name="Mondo S.J."/>
            <person name="Dannebaum R.O."/>
            <person name="Kuo R.C."/>
            <person name="Labutti K."/>
            <person name="Haridas S."/>
            <person name="Kuo A."/>
            <person name="Salamov A."/>
            <person name="Ahrendt S.R."/>
            <person name="Lipzen A."/>
            <person name="Sullivan W."/>
            <person name="Andreopoulos W.B."/>
            <person name="Clum A."/>
            <person name="Lindquist E."/>
            <person name="Daum C."/>
            <person name="Ramamoorthy G.K."/>
            <person name="Gryganskyi A."/>
            <person name="Culley D."/>
            <person name="Magnuson J.K."/>
            <person name="James T.Y."/>
            <person name="O'Malley M.A."/>
            <person name="Stajich J.E."/>
            <person name="Spatafora J.W."/>
            <person name="Visel A."/>
            <person name="Grigoriev I.V."/>
        </authorList>
    </citation>
    <scope>NUCLEOTIDE SEQUENCE [LARGE SCALE GENOMIC DNA]</scope>
    <source>
        <strain evidence="1 2">62-1032</strain>
    </source>
</reference>